<feature type="region of interest" description="Disordered" evidence="1">
    <location>
        <begin position="40"/>
        <end position="64"/>
    </location>
</feature>
<keyword evidence="2" id="KW-0472">Membrane</keyword>
<keyword evidence="2" id="KW-1133">Transmembrane helix</keyword>
<gene>
    <name evidence="3" type="ORF">EJ02DRAFT_219057</name>
</gene>
<sequence length="64" mass="7110">MTQMAKSKEHRGGLRIALGGILSIIAVMLHVRFNDFNTGSRYTATGTSSPRTAERTGRNAHFRY</sequence>
<dbReference type="Proteomes" id="UP000800038">
    <property type="component" value="Unassembled WGS sequence"/>
</dbReference>
<protein>
    <submittedName>
        <fullName evidence="3">Uncharacterized protein</fullName>
    </submittedName>
</protein>
<evidence type="ECO:0000256" key="1">
    <source>
        <dbReference type="SAM" id="MobiDB-lite"/>
    </source>
</evidence>
<keyword evidence="4" id="KW-1185">Reference proteome</keyword>
<organism evidence="3 4">
    <name type="scientific">Clathrospora elynae</name>
    <dbReference type="NCBI Taxonomy" id="706981"/>
    <lineage>
        <taxon>Eukaryota</taxon>
        <taxon>Fungi</taxon>
        <taxon>Dikarya</taxon>
        <taxon>Ascomycota</taxon>
        <taxon>Pezizomycotina</taxon>
        <taxon>Dothideomycetes</taxon>
        <taxon>Pleosporomycetidae</taxon>
        <taxon>Pleosporales</taxon>
        <taxon>Diademaceae</taxon>
        <taxon>Clathrospora</taxon>
    </lineage>
</organism>
<dbReference type="AlphaFoldDB" id="A0A6A5SMC1"/>
<feature type="compositionally biased region" description="Polar residues" evidence="1">
    <location>
        <begin position="40"/>
        <end position="51"/>
    </location>
</feature>
<evidence type="ECO:0000256" key="2">
    <source>
        <dbReference type="SAM" id="Phobius"/>
    </source>
</evidence>
<proteinExistence type="predicted"/>
<accession>A0A6A5SMC1</accession>
<feature type="transmembrane region" description="Helical" evidence="2">
    <location>
        <begin position="12"/>
        <end position="33"/>
    </location>
</feature>
<reference evidence="3" key="1">
    <citation type="journal article" date="2020" name="Stud. Mycol.">
        <title>101 Dothideomycetes genomes: a test case for predicting lifestyles and emergence of pathogens.</title>
        <authorList>
            <person name="Haridas S."/>
            <person name="Albert R."/>
            <person name="Binder M."/>
            <person name="Bloem J."/>
            <person name="Labutti K."/>
            <person name="Salamov A."/>
            <person name="Andreopoulos B."/>
            <person name="Baker S."/>
            <person name="Barry K."/>
            <person name="Bills G."/>
            <person name="Bluhm B."/>
            <person name="Cannon C."/>
            <person name="Castanera R."/>
            <person name="Culley D."/>
            <person name="Daum C."/>
            <person name="Ezra D."/>
            <person name="Gonzalez J."/>
            <person name="Henrissat B."/>
            <person name="Kuo A."/>
            <person name="Liang C."/>
            <person name="Lipzen A."/>
            <person name="Lutzoni F."/>
            <person name="Magnuson J."/>
            <person name="Mondo S."/>
            <person name="Nolan M."/>
            <person name="Ohm R."/>
            <person name="Pangilinan J."/>
            <person name="Park H.-J."/>
            <person name="Ramirez L."/>
            <person name="Alfaro M."/>
            <person name="Sun H."/>
            <person name="Tritt A."/>
            <person name="Yoshinaga Y."/>
            <person name="Zwiers L.-H."/>
            <person name="Turgeon B."/>
            <person name="Goodwin S."/>
            <person name="Spatafora J."/>
            <person name="Crous P."/>
            <person name="Grigoriev I."/>
        </authorList>
    </citation>
    <scope>NUCLEOTIDE SEQUENCE</scope>
    <source>
        <strain evidence="3">CBS 161.51</strain>
    </source>
</reference>
<keyword evidence="2" id="KW-0812">Transmembrane</keyword>
<evidence type="ECO:0000313" key="3">
    <source>
        <dbReference type="EMBL" id="KAF1940840.1"/>
    </source>
</evidence>
<dbReference type="EMBL" id="ML976056">
    <property type="protein sequence ID" value="KAF1940840.1"/>
    <property type="molecule type" value="Genomic_DNA"/>
</dbReference>
<name>A0A6A5SMC1_9PLEO</name>
<evidence type="ECO:0000313" key="4">
    <source>
        <dbReference type="Proteomes" id="UP000800038"/>
    </source>
</evidence>